<dbReference type="Proteomes" id="UP000520198">
    <property type="component" value="Unassembled WGS sequence"/>
</dbReference>
<keyword evidence="7" id="KW-1185">Reference proteome</keyword>
<evidence type="ECO:0000313" key="6">
    <source>
        <dbReference type="EMBL" id="NVD39918.1"/>
    </source>
</evidence>
<accession>A0A7Y6UNS0</accession>
<dbReference type="InterPro" id="IPR014710">
    <property type="entry name" value="RmlC-like_jellyroll"/>
</dbReference>
<evidence type="ECO:0000259" key="5">
    <source>
        <dbReference type="PROSITE" id="PS51063"/>
    </source>
</evidence>
<dbReference type="AlphaFoldDB" id="A0A7Y6UNS0"/>
<feature type="domain" description="Cyclic nucleotide-binding" evidence="4">
    <location>
        <begin position="40"/>
        <end position="86"/>
    </location>
</feature>
<comment type="caution">
    <text evidence="6">The sequence shown here is derived from an EMBL/GenBank/DDBJ whole genome shotgun (WGS) entry which is preliminary data.</text>
</comment>
<name>A0A7Y6UNS0_9HYPH</name>
<dbReference type="SMART" id="SM00419">
    <property type="entry name" value="HTH_CRP"/>
    <property type="match status" value="1"/>
</dbReference>
<dbReference type="PROSITE" id="PS51063">
    <property type="entry name" value="HTH_CRP_2"/>
    <property type="match status" value="1"/>
</dbReference>
<evidence type="ECO:0000256" key="1">
    <source>
        <dbReference type="ARBA" id="ARBA00023015"/>
    </source>
</evidence>
<dbReference type="SUPFAM" id="SSF51206">
    <property type="entry name" value="cAMP-binding domain-like"/>
    <property type="match status" value="1"/>
</dbReference>
<dbReference type="InterPro" id="IPR036388">
    <property type="entry name" value="WH-like_DNA-bd_sf"/>
</dbReference>
<organism evidence="6 7">
    <name type="scientific">Ensifer oleiphilus</name>
    <dbReference type="NCBI Taxonomy" id="2742698"/>
    <lineage>
        <taxon>Bacteria</taxon>
        <taxon>Pseudomonadati</taxon>
        <taxon>Pseudomonadota</taxon>
        <taxon>Alphaproteobacteria</taxon>
        <taxon>Hyphomicrobiales</taxon>
        <taxon>Rhizobiaceae</taxon>
        <taxon>Sinorhizobium/Ensifer group</taxon>
        <taxon>Ensifer</taxon>
    </lineage>
</organism>
<dbReference type="CDD" id="cd00092">
    <property type="entry name" value="HTH_CRP"/>
    <property type="match status" value="1"/>
</dbReference>
<dbReference type="Pfam" id="PF00027">
    <property type="entry name" value="cNMP_binding"/>
    <property type="match status" value="1"/>
</dbReference>
<dbReference type="InterPro" id="IPR036390">
    <property type="entry name" value="WH_DNA-bd_sf"/>
</dbReference>
<reference evidence="6 7" key="1">
    <citation type="submission" date="2020-06" db="EMBL/GenBank/DDBJ databases">
        <authorList>
            <person name="Grouzdev D.S."/>
        </authorList>
    </citation>
    <scope>NUCLEOTIDE SEQUENCE [LARGE SCALE GENOMIC DNA]</scope>
    <source>
        <strain evidence="6 7">HO-A22</strain>
    </source>
</reference>
<protein>
    <submittedName>
        <fullName evidence="6">Helix-turn-helix domain-containing protein</fullName>
    </submittedName>
</protein>
<evidence type="ECO:0000313" key="7">
    <source>
        <dbReference type="Proteomes" id="UP000520198"/>
    </source>
</evidence>
<dbReference type="PANTHER" id="PTHR24567">
    <property type="entry name" value="CRP FAMILY TRANSCRIPTIONAL REGULATORY PROTEIN"/>
    <property type="match status" value="1"/>
</dbReference>
<proteinExistence type="predicted"/>
<keyword evidence="2" id="KW-0238">DNA-binding</keyword>
<dbReference type="CDD" id="cd00038">
    <property type="entry name" value="CAP_ED"/>
    <property type="match status" value="1"/>
</dbReference>
<evidence type="ECO:0000259" key="4">
    <source>
        <dbReference type="PROSITE" id="PS50042"/>
    </source>
</evidence>
<dbReference type="InterPro" id="IPR012318">
    <property type="entry name" value="HTH_CRP"/>
</dbReference>
<dbReference type="RefSeq" id="WP_176353468.1">
    <property type="nucleotide sequence ID" value="NZ_JABWDU010000003.1"/>
</dbReference>
<dbReference type="GO" id="GO:0005829">
    <property type="term" value="C:cytosol"/>
    <property type="evidence" value="ECO:0007669"/>
    <property type="project" value="TreeGrafter"/>
</dbReference>
<dbReference type="Gene3D" id="1.10.10.10">
    <property type="entry name" value="Winged helix-like DNA-binding domain superfamily/Winged helix DNA-binding domain"/>
    <property type="match status" value="1"/>
</dbReference>
<dbReference type="InterPro" id="IPR050397">
    <property type="entry name" value="Env_Response_Regulators"/>
</dbReference>
<keyword evidence="1" id="KW-0805">Transcription regulation</keyword>
<dbReference type="PROSITE" id="PS50042">
    <property type="entry name" value="CNMP_BINDING_3"/>
    <property type="match status" value="1"/>
</dbReference>
<dbReference type="SMART" id="SM00100">
    <property type="entry name" value="cNMP"/>
    <property type="match status" value="1"/>
</dbReference>
<dbReference type="PRINTS" id="PR00034">
    <property type="entry name" value="HTHCRP"/>
</dbReference>
<evidence type="ECO:0000256" key="2">
    <source>
        <dbReference type="ARBA" id="ARBA00023125"/>
    </source>
</evidence>
<dbReference type="Gene3D" id="2.60.120.10">
    <property type="entry name" value="Jelly Rolls"/>
    <property type="match status" value="1"/>
</dbReference>
<sequence length="248" mass="27642">MSMQLSSVQPTKRISTHDATACAANLSSLFVDQPAESVASGRTIFWEGDKATQVFEVAEGMLRALRLLRDGRRVIVGFLKPGDLVGVSFKDKYIYTVEAVTKVALRRFPRHLFEGEIARQPKLREMIFSKLCDEMSAAQDQTVLLSRRSADEKLTSFLLLMANRQIGQHVEVNLPMTRQDIADYLGMTIETVSRTTTKLVSHGIVAVPDRHIITILRMETLRSIARGEDLEAASAPTTTNKRRLPANA</sequence>
<dbReference type="InterPro" id="IPR018490">
    <property type="entry name" value="cNMP-bd_dom_sf"/>
</dbReference>
<dbReference type="GO" id="GO:0003677">
    <property type="term" value="F:DNA binding"/>
    <property type="evidence" value="ECO:0007669"/>
    <property type="project" value="UniProtKB-KW"/>
</dbReference>
<dbReference type="Pfam" id="PF13545">
    <property type="entry name" value="HTH_Crp_2"/>
    <property type="match status" value="1"/>
</dbReference>
<dbReference type="GO" id="GO:0003700">
    <property type="term" value="F:DNA-binding transcription factor activity"/>
    <property type="evidence" value="ECO:0007669"/>
    <property type="project" value="TreeGrafter"/>
</dbReference>
<feature type="domain" description="HTH crp-type" evidence="5">
    <location>
        <begin position="148"/>
        <end position="219"/>
    </location>
</feature>
<dbReference type="InterPro" id="IPR000595">
    <property type="entry name" value="cNMP-bd_dom"/>
</dbReference>
<keyword evidence="3" id="KW-0804">Transcription</keyword>
<evidence type="ECO:0000256" key="3">
    <source>
        <dbReference type="ARBA" id="ARBA00023163"/>
    </source>
</evidence>
<gene>
    <name evidence="6" type="ORF">HT585_13710</name>
</gene>
<dbReference type="EMBL" id="JABWDU010000003">
    <property type="protein sequence ID" value="NVD39918.1"/>
    <property type="molecule type" value="Genomic_DNA"/>
</dbReference>
<dbReference type="PANTHER" id="PTHR24567:SF75">
    <property type="entry name" value="FUMARATE AND NITRATE REDUCTION REGULATORY PROTEIN"/>
    <property type="match status" value="1"/>
</dbReference>
<dbReference type="SUPFAM" id="SSF46785">
    <property type="entry name" value="Winged helix' DNA-binding domain"/>
    <property type="match status" value="1"/>
</dbReference>